<gene>
    <name evidence="1" type="ORF">ACFFNY_08995</name>
</gene>
<sequence length="128" mass="14131">MIIKLLVDNCPSCGAVYQKNARHLCGACSAKQDSELDLCLDYLWKFPKSTVEELSGLTHISGAVISAFVKEGRLSRGYTNLTYPCECCGASIRHNRLCGSCSRTFQHTALQLQSSLLRPSGNVYNIRK</sequence>
<keyword evidence="2" id="KW-1185">Reference proteome</keyword>
<organism evidence="1 2">
    <name type="scientific">Paenibacillus hodogayensis</name>
    <dbReference type="NCBI Taxonomy" id="279208"/>
    <lineage>
        <taxon>Bacteria</taxon>
        <taxon>Bacillati</taxon>
        <taxon>Bacillota</taxon>
        <taxon>Bacilli</taxon>
        <taxon>Bacillales</taxon>
        <taxon>Paenibacillaceae</taxon>
        <taxon>Paenibacillus</taxon>
    </lineage>
</organism>
<comment type="caution">
    <text evidence="1">The sequence shown here is derived from an EMBL/GenBank/DDBJ whole genome shotgun (WGS) entry which is preliminary data.</text>
</comment>
<evidence type="ECO:0000313" key="2">
    <source>
        <dbReference type="Proteomes" id="UP001589619"/>
    </source>
</evidence>
<accession>A0ABV5VTX4</accession>
<dbReference type="Proteomes" id="UP001589619">
    <property type="component" value="Unassembled WGS sequence"/>
</dbReference>
<reference evidence="1 2" key="1">
    <citation type="submission" date="2024-09" db="EMBL/GenBank/DDBJ databases">
        <authorList>
            <person name="Sun Q."/>
            <person name="Mori K."/>
        </authorList>
    </citation>
    <scope>NUCLEOTIDE SEQUENCE [LARGE SCALE GENOMIC DNA]</scope>
    <source>
        <strain evidence="1 2">JCM 12520</strain>
    </source>
</reference>
<keyword evidence="1" id="KW-0966">Cell projection</keyword>
<protein>
    <submittedName>
        <fullName evidence="1">Flagellar protein</fullName>
    </submittedName>
</protein>
<dbReference type="RefSeq" id="WP_344912490.1">
    <property type="nucleotide sequence ID" value="NZ_BAAAYO010000010.1"/>
</dbReference>
<evidence type="ECO:0000313" key="1">
    <source>
        <dbReference type="EMBL" id="MFB9751705.1"/>
    </source>
</evidence>
<dbReference type="EMBL" id="JBHMAG010000007">
    <property type="protein sequence ID" value="MFB9751705.1"/>
    <property type="molecule type" value="Genomic_DNA"/>
</dbReference>
<proteinExistence type="predicted"/>
<keyword evidence="1" id="KW-0282">Flagellum</keyword>
<keyword evidence="1" id="KW-0969">Cilium</keyword>
<name>A0ABV5VTX4_9BACL</name>